<keyword evidence="2" id="KW-1185">Reference proteome</keyword>
<gene>
    <name evidence="1" type="ORF">CQA62_02295</name>
</gene>
<reference evidence="1 2" key="1">
    <citation type="submission" date="2018-04" db="EMBL/GenBank/DDBJ databases">
        <title>Novel Campyloabacter and Helicobacter Species and Strains.</title>
        <authorList>
            <person name="Mannion A.J."/>
            <person name="Shen Z."/>
            <person name="Fox J.G."/>
        </authorList>
    </citation>
    <scope>NUCLEOTIDE SEQUENCE [LARGE SCALE GENOMIC DNA]</scope>
    <source>
        <strain evidence="1 2">ATCC 700242</strain>
    </source>
</reference>
<dbReference type="RefSeq" id="WP_104724547.1">
    <property type="nucleotide sequence ID" value="NZ_FZNE01000003.1"/>
</dbReference>
<dbReference type="OrthoDB" id="5326420at2"/>
<protein>
    <submittedName>
        <fullName evidence="1">Uncharacterized protein</fullName>
    </submittedName>
</protein>
<evidence type="ECO:0000313" key="1">
    <source>
        <dbReference type="EMBL" id="RDU69500.1"/>
    </source>
</evidence>
<dbReference type="EMBL" id="NXLU01000002">
    <property type="protein sequence ID" value="RDU69500.1"/>
    <property type="molecule type" value="Genomic_DNA"/>
</dbReference>
<organism evidence="1 2">
    <name type="scientific">Helicobacter cholecystus</name>
    <dbReference type="NCBI Taxonomy" id="45498"/>
    <lineage>
        <taxon>Bacteria</taxon>
        <taxon>Pseudomonadati</taxon>
        <taxon>Campylobacterota</taxon>
        <taxon>Epsilonproteobacteria</taxon>
        <taxon>Campylobacterales</taxon>
        <taxon>Helicobacteraceae</taxon>
        <taxon>Helicobacter</taxon>
    </lineage>
</organism>
<name>A0A3D8IWZ6_9HELI</name>
<dbReference type="AlphaFoldDB" id="A0A3D8IWZ6"/>
<proteinExistence type="predicted"/>
<sequence>MREKDLQIQELALEVIDMLGVALHFAGGKDIKKLIDLYIEELDKFPEELPYNQEQMIALIEGLKQKYPKFFV</sequence>
<accession>A0A3D8IWZ6</accession>
<evidence type="ECO:0000313" key="2">
    <source>
        <dbReference type="Proteomes" id="UP000257067"/>
    </source>
</evidence>
<dbReference type="Proteomes" id="UP000257067">
    <property type="component" value="Unassembled WGS sequence"/>
</dbReference>
<comment type="caution">
    <text evidence="1">The sequence shown here is derived from an EMBL/GenBank/DDBJ whole genome shotgun (WGS) entry which is preliminary data.</text>
</comment>